<dbReference type="AlphaFoldDB" id="A0A0P0FD87"/>
<gene>
    <name evidence="1" type="ORF">ERS852557_04818</name>
</gene>
<dbReference type="KEGG" id="btho:Btheta7330_01882"/>
<name>A0A0P0FD87_BACT4</name>
<protein>
    <submittedName>
        <fullName evidence="1">Uncharacterized protein</fullName>
    </submittedName>
</protein>
<evidence type="ECO:0000313" key="1">
    <source>
        <dbReference type="EMBL" id="CUQ46903.1"/>
    </source>
</evidence>
<dbReference type="Proteomes" id="UP000095541">
    <property type="component" value="Unassembled WGS sequence"/>
</dbReference>
<dbReference type="PATRIC" id="fig|818.23.peg.1952"/>
<proteinExistence type="predicted"/>
<reference evidence="1 2" key="1">
    <citation type="submission" date="2015-09" db="EMBL/GenBank/DDBJ databases">
        <authorList>
            <consortium name="Pathogen Informatics"/>
        </authorList>
    </citation>
    <scope>NUCLEOTIDE SEQUENCE [LARGE SCALE GENOMIC DNA]</scope>
    <source>
        <strain evidence="1 2">2789STDY5834945</strain>
    </source>
</reference>
<evidence type="ECO:0000313" key="2">
    <source>
        <dbReference type="Proteomes" id="UP000095541"/>
    </source>
</evidence>
<dbReference type="EMBL" id="CZBI01000013">
    <property type="protein sequence ID" value="CUQ46903.1"/>
    <property type="molecule type" value="Genomic_DNA"/>
</dbReference>
<accession>A0A0P0FD87</accession>
<sequence length="40" mass="4786">MKSPRLRSLPQKYSPKSILRDITTYFEDSVFPIREINNML</sequence>
<organism evidence="1 2">
    <name type="scientific">Bacteroides thetaiotaomicron</name>
    <dbReference type="NCBI Taxonomy" id="818"/>
    <lineage>
        <taxon>Bacteria</taxon>
        <taxon>Pseudomonadati</taxon>
        <taxon>Bacteroidota</taxon>
        <taxon>Bacteroidia</taxon>
        <taxon>Bacteroidales</taxon>
        <taxon>Bacteroidaceae</taxon>
        <taxon>Bacteroides</taxon>
    </lineage>
</organism>